<gene>
    <name evidence="5" type="ORF">E0H73_01135</name>
</gene>
<evidence type="ECO:0008006" key="7">
    <source>
        <dbReference type="Google" id="ProtNLM"/>
    </source>
</evidence>
<feature type="compositionally biased region" description="Basic and acidic residues" evidence="1">
    <location>
        <begin position="1"/>
        <end position="26"/>
    </location>
</feature>
<dbReference type="OrthoDB" id="4843507at2"/>
<dbReference type="RefSeq" id="WP_131350062.1">
    <property type="nucleotide sequence ID" value="NZ_SJKB01000001.1"/>
</dbReference>
<keyword evidence="2" id="KW-0812">Transmembrane</keyword>
<evidence type="ECO:0000313" key="5">
    <source>
        <dbReference type="EMBL" id="TCC65574.1"/>
    </source>
</evidence>
<evidence type="ECO:0000259" key="3">
    <source>
        <dbReference type="Pfam" id="PF10646"/>
    </source>
</evidence>
<comment type="caution">
    <text evidence="5">The sequence shown here is derived from an EMBL/GenBank/DDBJ whole genome shotgun (WGS) entry which is preliminary data.</text>
</comment>
<dbReference type="InterPro" id="IPR018911">
    <property type="entry name" value="Gmad2_Ig-like_dom"/>
</dbReference>
<dbReference type="EMBL" id="SJKB01000001">
    <property type="protein sequence ID" value="TCC65574.1"/>
    <property type="molecule type" value="Genomic_DNA"/>
</dbReference>
<accession>A0A4R0L0G3</accession>
<evidence type="ECO:0000256" key="2">
    <source>
        <dbReference type="SAM" id="Phobius"/>
    </source>
</evidence>
<feature type="compositionally biased region" description="Low complexity" evidence="1">
    <location>
        <begin position="83"/>
        <end position="105"/>
    </location>
</feature>
<dbReference type="Pfam" id="PF10646">
    <property type="entry name" value="Germane"/>
    <property type="match status" value="1"/>
</dbReference>
<organism evidence="5 6">
    <name type="scientific">Kribbella pittospori</name>
    <dbReference type="NCBI Taxonomy" id="722689"/>
    <lineage>
        <taxon>Bacteria</taxon>
        <taxon>Bacillati</taxon>
        <taxon>Actinomycetota</taxon>
        <taxon>Actinomycetes</taxon>
        <taxon>Propionibacteriales</taxon>
        <taxon>Kribbellaceae</taxon>
        <taxon>Kribbella</taxon>
    </lineage>
</organism>
<keyword evidence="2" id="KW-0472">Membrane</keyword>
<proteinExistence type="predicted"/>
<protein>
    <recommendedName>
        <fullName evidence="7">GerMN domain-containing protein</fullName>
    </recommendedName>
</protein>
<dbReference type="Pfam" id="PF10648">
    <property type="entry name" value="Gmad2"/>
    <property type="match status" value="1"/>
</dbReference>
<name>A0A4R0L0G3_9ACTN</name>
<evidence type="ECO:0000259" key="4">
    <source>
        <dbReference type="Pfam" id="PF10648"/>
    </source>
</evidence>
<reference evidence="5 6" key="1">
    <citation type="submission" date="2019-02" db="EMBL/GenBank/DDBJ databases">
        <title>Kribbella capetownensis sp. nov. and Kribbella speibonae sp. nov., isolated from soil.</title>
        <authorList>
            <person name="Curtis S.M."/>
            <person name="Norton I."/>
            <person name="Everest G.J."/>
            <person name="Meyers P.R."/>
        </authorList>
    </citation>
    <scope>NUCLEOTIDE SEQUENCE [LARGE SCALE GENOMIC DNA]</scope>
    <source>
        <strain evidence="5 6">NRRL B-24813</strain>
    </source>
</reference>
<feature type="domain" description="GerMN" evidence="3">
    <location>
        <begin position="140"/>
        <end position="260"/>
    </location>
</feature>
<feature type="compositionally biased region" description="Polar residues" evidence="1">
    <location>
        <begin position="106"/>
        <end position="121"/>
    </location>
</feature>
<feature type="transmembrane region" description="Helical" evidence="2">
    <location>
        <begin position="48"/>
        <end position="70"/>
    </location>
</feature>
<feature type="region of interest" description="Disordered" evidence="1">
    <location>
        <begin position="1"/>
        <end position="45"/>
    </location>
</feature>
<keyword evidence="6" id="KW-1185">Reference proteome</keyword>
<dbReference type="Proteomes" id="UP000291144">
    <property type="component" value="Unassembled WGS sequence"/>
</dbReference>
<dbReference type="AlphaFoldDB" id="A0A4R0L0G3"/>
<keyword evidence="2" id="KW-1133">Transmembrane helix</keyword>
<dbReference type="InterPro" id="IPR019606">
    <property type="entry name" value="GerMN"/>
</dbReference>
<feature type="domain" description="Bacterial spore germination immunoglobulin-like" evidence="4">
    <location>
        <begin position="287"/>
        <end position="367"/>
    </location>
</feature>
<sequence length="379" mass="40505">MSDHSNDSFDELMRRAMHEEADRVEPTDSLPEIQARARAQRRTTSRRPWVLTAGAAVVGTAAVIGAFTVLDNNTNTAGDSGVAAGPSTSASASALPSSTTPQASTEPSQAPTEPPTAQATSVPKDRRGTPEPMVKGTLVPVYWLGDKTAITPTPGATTKATPKVRLYRTWAKVSGRPAVEAVRIMTSKQSGDPDYYSLWRGAEVNTVTRSDGTVTVDFKRLPTAKLDPETADVAAQQLIYTVQGALDDSSQQVRITQGGEAGARLFGQVDTSTPLSRAQAANVQALVWITSPAQGQLTKSMVTVEGTAAAYEATVNYEAMNLKTREVRKGYTNTKEGQKFTPFTFNLKLTPGPWQIEAFLISPADGSTTDVDSKTIEVR</sequence>
<evidence type="ECO:0000313" key="6">
    <source>
        <dbReference type="Proteomes" id="UP000291144"/>
    </source>
</evidence>
<feature type="region of interest" description="Disordered" evidence="1">
    <location>
        <begin position="80"/>
        <end position="134"/>
    </location>
</feature>
<evidence type="ECO:0000256" key="1">
    <source>
        <dbReference type="SAM" id="MobiDB-lite"/>
    </source>
</evidence>